<gene>
    <name evidence="1" type="ORF">CTEN210_18151</name>
</gene>
<dbReference type="AlphaFoldDB" id="A0AAD3DES6"/>
<dbReference type="Proteomes" id="UP001054902">
    <property type="component" value="Unassembled WGS sequence"/>
</dbReference>
<name>A0AAD3DES6_9STRA</name>
<sequence>MNKKQKITDYIDPVITATNNNGEYLHHHVFLAVDDRPNEQEEYDTLIRNQIVDLISSSWNTDFKQGSLPLLTQFRSDTVHNCIAKLRLHFANIESRISVDATFTKGHHPLFSRNMLHRTTVLDPSQFTKVLSLDFLELEHQCFRSALNAEMKANNNKRLQNFLIFNLDEDSKSYESFESNPERYVLSKGLTLHEIIVLYYTCSKRRSLVEGNWNALEKTFSYIHPDDLKKLIKEMDNFIATYKLDFHKKLKENQFFDLYMRAFFHMMLDPVEQGDWDYMHSALYETEGNTEE</sequence>
<organism evidence="1 2">
    <name type="scientific">Chaetoceros tenuissimus</name>
    <dbReference type="NCBI Taxonomy" id="426638"/>
    <lineage>
        <taxon>Eukaryota</taxon>
        <taxon>Sar</taxon>
        <taxon>Stramenopiles</taxon>
        <taxon>Ochrophyta</taxon>
        <taxon>Bacillariophyta</taxon>
        <taxon>Coscinodiscophyceae</taxon>
        <taxon>Chaetocerotophycidae</taxon>
        <taxon>Chaetocerotales</taxon>
        <taxon>Chaetocerotaceae</taxon>
        <taxon>Chaetoceros</taxon>
    </lineage>
</organism>
<evidence type="ECO:0000313" key="2">
    <source>
        <dbReference type="Proteomes" id="UP001054902"/>
    </source>
</evidence>
<protein>
    <submittedName>
        <fullName evidence="1">Uncharacterized protein</fullName>
    </submittedName>
</protein>
<reference evidence="1 2" key="1">
    <citation type="journal article" date="2021" name="Sci. Rep.">
        <title>The genome of the diatom Chaetoceros tenuissimus carries an ancient integrated fragment of an extant virus.</title>
        <authorList>
            <person name="Hongo Y."/>
            <person name="Kimura K."/>
            <person name="Takaki Y."/>
            <person name="Yoshida Y."/>
            <person name="Baba S."/>
            <person name="Kobayashi G."/>
            <person name="Nagasaki K."/>
            <person name="Hano T."/>
            <person name="Tomaru Y."/>
        </authorList>
    </citation>
    <scope>NUCLEOTIDE SEQUENCE [LARGE SCALE GENOMIC DNA]</scope>
    <source>
        <strain evidence="1 2">NIES-3715</strain>
    </source>
</reference>
<evidence type="ECO:0000313" key="1">
    <source>
        <dbReference type="EMBL" id="GFH61675.1"/>
    </source>
</evidence>
<dbReference type="EMBL" id="BLLK01000075">
    <property type="protein sequence ID" value="GFH61675.1"/>
    <property type="molecule type" value="Genomic_DNA"/>
</dbReference>
<proteinExistence type="predicted"/>
<comment type="caution">
    <text evidence="1">The sequence shown here is derived from an EMBL/GenBank/DDBJ whole genome shotgun (WGS) entry which is preliminary data.</text>
</comment>
<keyword evidence="2" id="KW-1185">Reference proteome</keyword>
<accession>A0AAD3DES6</accession>